<comment type="subcellular location">
    <subcellularLocation>
        <location evidence="1">Mitochondrion matrix</location>
    </subcellularLocation>
</comment>
<evidence type="ECO:0000259" key="15">
    <source>
        <dbReference type="PROSITE" id="PS50862"/>
    </source>
</evidence>
<dbReference type="InterPro" id="IPR004530">
    <property type="entry name" value="Phe-tRNA-synth_IIc_mito"/>
</dbReference>
<keyword evidence="18" id="KW-1185">Reference proteome</keyword>
<dbReference type="GO" id="GO:0005524">
    <property type="term" value="F:ATP binding"/>
    <property type="evidence" value="ECO:0007669"/>
    <property type="project" value="UniProtKB-KW"/>
</dbReference>
<feature type="domain" description="Aminoacyl-transfer RNA synthetases class-II family profile" evidence="15">
    <location>
        <begin position="142"/>
        <end position="334"/>
    </location>
</feature>
<evidence type="ECO:0000259" key="16">
    <source>
        <dbReference type="PROSITE" id="PS51447"/>
    </source>
</evidence>
<dbReference type="PANTHER" id="PTHR11538">
    <property type="entry name" value="PHENYLALANYL-TRNA SYNTHETASE"/>
    <property type="match status" value="1"/>
</dbReference>
<evidence type="ECO:0000256" key="9">
    <source>
        <dbReference type="ARBA" id="ARBA00023128"/>
    </source>
</evidence>
<keyword evidence="8" id="KW-0809">Transit peptide</keyword>
<evidence type="ECO:0000256" key="11">
    <source>
        <dbReference type="ARBA" id="ARBA00031194"/>
    </source>
</evidence>
<keyword evidence="9" id="KW-0496">Mitochondrion</keyword>
<dbReference type="Proteomes" id="UP000308199">
    <property type="component" value="Unassembled WGS sequence"/>
</dbReference>
<dbReference type="EC" id="6.1.1.20" evidence="3"/>
<dbReference type="InterPro" id="IPR002319">
    <property type="entry name" value="Phenylalanyl-tRNA_Synthase"/>
</dbReference>
<dbReference type="AlphaFoldDB" id="A0A4V3XDL4"/>
<evidence type="ECO:0000256" key="8">
    <source>
        <dbReference type="ARBA" id="ARBA00022946"/>
    </source>
</evidence>
<evidence type="ECO:0000256" key="4">
    <source>
        <dbReference type="ARBA" id="ARBA00022598"/>
    </source>
</evidence>
<dbReference type="NCBIfam" id="TIGR00469">
    <property type="entry name" value="pheS_mito"/>
    <property type="match status" value="1"/>
</dbReference>
<evidence type="ECO:0000256" key="2">
    <source>
        <dbReference type="ARBA" id="ARBA00008226"/>
    </source>
</evidence>
<dbReference type="GO" id="GO:0005759">
    <property type="term" value="C:mitochondrial matrix"/>
    <property type="evidence" value="ECO:0007669"/>
    <property type="project" value="UniProtKB-SubCell"/>
</dbReference>
<dbReference type="InterPro" id="IPR006195">
    <property type="entry name" value="aa-tRNA-synth_II"/>
</dbReference>
<dbReference type="Gene3D" id="3.30.70.380">
    <property type="entry name" value="Ferrodoxin-fold anticodon-binding domain"/>
    <property type="match status" value="1"/>
</dbReference>
<dbReference type="PROSITE" id="PS50862">
    <property type="entry name" value="AA_TRNA_LIGASE_II"/>
    <property type="match status" value="1"/>
</dbReference>
<evidence type="ECO:0000256" key="14">
    <source>
        <dbReference type="ARBA" id="ARBA00073229"/>
    </source>
</evidence>
<dbReference type="Gene3D" id="3.30.930.10">
    <property type="entry name" value="Bira Bifunctional Protein, Domain 2"/>
    <property type="match status" value="1"/>
</dbReference>
<evidence type="ECO:0000256" key="1">
    <source>
        <dbReference type="ARBA" id="ARBA00004305"/>
    </source>
</evidence>
<dbReference type="InterPro" id="IPR045864">
    <property type="entry name" value="aa-tRNA-synth_II/BPL/LPL"/>
</dbReference>
<sequence>MLHKIASRPPRLWGAWLHFSHCRRLSTVEVLGRSYPKDKFTNITPSILSKLPTQLYTRPGHPLNTLKTTIEAHFPDYAHFSNLPALVSTYQNFDSLSFPADHPGRSATDSYYVNKDLMLRTHTSAHEVEVFCDGHKKWLLTADVYRRDEIDSSHYPVFHQMEGARLFSDDLNVSGDALARENTRLFSELSSEHVVLEDRTLVDSKNPYQEHHNKQLADLVTQNLKYTLSLLLFKLFAQAADPSSEAPLQIRWIPAYFPFTTPSYEVEVFFRHKWLEILGCGVIQQATLTNAKVSNEIGWAFGLGLERIAMILYKIPDIRLFWSEDLRFLSQFKPGEISTFQPYSRYPATERDISFWCPNDFHSNDFCDIVRDEAGDLAEEVQLIDQYHDKRKQGYVMSRCFRIRFRSMERSMEHAEINKIVITIKKRASEALRVEIR</sequence>
<dbReference type="FunFam" id="3.30.930.10:FF:000053">
    <property type="entry name" value="Phenylalanyl-tRNA synthetase mitochondrial"/>
    <property type="match status" value="1"/>
</dbReference>
<dbReference type="InterPro" id="IPR005121">
    <property type="entry name" value="Fdx_antiC-bd"/>
</dbReference>
<evidence type="ECO:0000313" key="17">
    <source>
        <dbReference type="EMBL" id="THH10203.1"/>
    </source>
</evidence>
<protein>
    <recommendedName>
        <fullName evidence="14">Phenylalanine--tRNA ligase, mitochondrial</fullName>
        <ecNumber evidence="3">6.1.1.20</ecNumber>
    </recommendedName>
    <alternativeName>
        <fullName evidence="11">Phenylalanyl-tRNA synthetase</fullName>
    </alternativeName>
</protein>
<evidence type="ECO:0000256" key="10">
    <source>
        <dbReference type="ARBA" id="ARBA00023146"/>
    </source>
</evidence>
<dbReference type="FunFam" id="3.30.70.380:FF:000002">
    <property type="entry name" value="phenylalanine--tRNA ligase, mitochondrial"/>
    <property type="match status" value="1"/>
</dbReference>
<evidence type="ECO:0000256" key="5">
    <source>
        <dbReference type="ARBA" id="ARBA00022741"/>
    </source>
</evidence>
<gene>
    <name evidence="17" type="ORF">EW145_g1496</name>
</gene>
<organism evidence="17 18">
    <name type="scientific">Phellinidium pouzarii</name>
    <dbReference type="NCBI Taxonomy" id="167371"/>
    <lineage>
        <taxon>Eukaryota</taxon>
        <taxon>Fungi</taxon>
        <taxon>Dikarya</taxon>
        <taxon>Basidiomycota</taxon>
        <taxon>Agaricomycotina</taxon>
        <taxon>Agaricomycetes</taxon>
        <taxon>Hymenochaetales</taxon>
        <taxon>Hymenochaetaceae</taxon>
        <taxon>Phellinidium</taxon>
    </lineage>
</organism>
<dbReference type="GO" id="GO:0004826">
    <property type="term" value="F:phenylalanine-tRNA ligase activity"/>
    <property type="evidence" value="ECO:0007669"/>
    <property type="project" value="UniProtKB-EC"/>
</dbReference>
<name>A0A4V3XDL4_9AGAM</name>
<comment type="similarity">
    <text evidence="2">Belongs to the class-II aminoacyl-tRNA synthetase family.</text>
</comment>
<keyword evidence="4" id="KW-0436">Ligase</keyword>
<evidence type="ECO:0000256" key="7">
    <source>
        <dbReference type="ARBA" id="ARBA00022917"/>
    </source>
</evidence>
<keyword evidence="7" id="KW-0648">Protein biosynthesis</keyword>
<evidence type="ECO:0000256" key="13">
    <source>
        <dbReference type="ARBA" id="ARBA00057761"/>
    </source>
</evidence>
<comment type="catalytic activity">
    <reaction evidence="12">
        <text>tRNA(Phe) + L-phenylalanine + ATP = L-phenylalanyl-tRNA(Phe) + AMP + diphosphate + H(+)</text>
        <dbReference type="Rhea" id="RHEA:19413"/>
        <dbReference type="Rhea" id="RHEA-COMP:9668"/>
        <dbReference type="Rhea" id="RHEA-COMP:9699"/>
        <dbReference type="ChEBI" id="CHEBI:15378"/>
        <dbReference type="ChEBI" id="CHEBI:30616"/>
        <dbReference type="ChEBI" id="CHEBI:33019"/>
        <dbReference type="ChEBI" id="CHEBI:58095"/>
        <dbReference type="ChEBI" id="CHEBI:78442"/>
        <dbReference type="ChEBI" id="CHEBI:78531"/>
        <dbReference type="ChEBI" id="CHEBI:456215"/>
        <dbReference type="EC" id="6.1.1.20"/>
    </reaction>
</comment>
<dbReference type="PANTHER" id="PTHR11538:SF41">
    <property type="entry name" value="PHENYLALANINE--TRNA LIGASE, MITOCHONDRIAL"/>
    <property type="match status" value="1"/>
</dbReference>
<evidence type="ECO:0000256" key="6">
    <source>
        <dbReference type="ARBA" id="ARBA00022840"/>
    </source>
</evidence>
<accession>A0A4V3XDL4</accession>
<reference evidence="17 18" key="1">
    <citation type="submission" date="2019-02" db="EMBL/GenBank/DDBJ databases">
        <title>Genome sequencing of the rare red list fungi Phellinidium pouzarii.</title>
        <authorList>
            <person name="Buettner E."/>
            <person name="Kellner H."/>
        </authorList>
    </citation>
    <scope>NUCLEOTIDE SEQUENCE [LARGE SCALE GENOMIC DNA]</scope>
    <source>
        <strain evidence="17 18">DSM 108285</strain>
    </source>
</reference>
<dbReference type="SMART" id="SM00896">
    <property type="entry name" value="FDX-ACB"/>
    <property type="match status" value="1"/>
</dbReference>
<dbReference type="SUPFAM" id="SSF54991">
    <property type="entry name" value="Anticodon-binding domain of PheRS"/>
    <property type="match status" value="1"/>
</dbReference>
<evidence type="ECO:0000256" key="12">
    <source>
        <dbReference type="ARBA" id="ARBA00049255"/>
    </source>
</evidence>
<keyword evidence="5" id="KW-0547">Nucleotide-binding</keyword>
<comment type="function">
    <text evidence="13">Is responsible for the charging of tRNA(Phe) with phenylalanine in mitochondrial translation.</text>
</comment>
<keyword evidence="10" id="KW-0030">Aminoacyl-tRNA synthetase</keyword>
<evidence type="ECO:0000313" key="18">
    <source>
        <dbReference type="Proteomes" id="UP000308199"/>
    </source>
</evidence>
<dbReference type="PROSITE" id="PS51447">
    <property type="entry name" value="FDX_ACB"/>
    <property type="match status" value="1"/>
</dbReference>
<dbReference type="GO" id="GO:0006432">
    <property type="term" value="P:phenylalanyl-tRNA aminoacylation"/>
    <property type="evidence" value="ECO:0007669"/>
    <property type="project" value="InterPro"/>
</dbReference>
<comment type="caution">
    <text evidence="17">The sequence shown here is derived from an EMBL/GenBank/DDBJ whole genome shotgun (WGS) entry which is preliminary data.</text>
</comment>
<keyword evidence="6" id="KW-0067">ATP-binding</keyword>
<feature type="domain" description="FDX-ACB" evidence="16">
    <location>
        <begin position="344"/>
        <end position="437"/>
    </location>
</feature>
<dbReference type="Pfam" id="PF03147">
    <property type="entry name" value="FDX-ACB"/>
    <property type="match status" value="1"/>
</dbReference>
<dbReference type="Pfam" id="PF01409">
    <property type="entry name" value="tRNA-synt_2d"/>
    <property type="match status" value="2"/>
</dbReference>
<dbReference type="OrthoDB" id="4457at2759"/>
<proteinExistence type="inferred from homology"/>
<dbReference type="GO" id="GO:0000049">
    <property type="term" value="F:tRNA binding"/>
    <property type="evidence" value="ECO:0007669"/>
    <property type="project" value="InterPro"/>
</dbReference>
<dbReference type="SUPFAM" id="SSF55681">
    <property type="entry name" value="Class II aaRS and biotin synthetases"/>
    <property type="match status" value="1"/>
</dbReference>
<dbReference type="EMBL" id="SGPK01000042">
    <property type="protein sequence ID" value="THH10203.1"/>
    <property type="molecule type" value="Genomic_DNA"/>
</dbReference>
<dbReference type="InterPro" id="IPR036690">
    <property type="entry name" value="Fdx_antiC-bd_sf"/>
</dbReference>
<evidence type="ECO:0000256" key="3">
    <source>
        <dbReference type="ARBA" id="ARBA00012814"/>
    </source>
</evidence>